<organism evidence="1 2">
    <name type="scientific">Prunus yedoensis var. nudiflora</name>
    <dbReference type="NCBI Taxonomy" id="2094558"/>
    <lineage>
        <taxon>Eukaryota</taxon>
        <taxon>Viridiplantae</taxon>
        <taxon>Streptophyta</taxon>
        <taxon>Embryophyta</taxon>
        <taxon>Tracheophyta</taxon>
        <taxon>Spermatophyta</taxon>
        <taxon>Magnoliopsida</taxon>
        <taxon>eudicotyledons</taxon>
        <taxon>Gunneridae</taxon>
        <taxon>Pentapetalae</taxon>
        <taxon>rosids</taxon>
        <taxon>fabids</taxon>
        <taxon>Rosales</taxon>
        <taxon>Rosaceae</taxon>
        <taxon>Amygdaloideae</taxon>
        <taxon>Amygdaleae</taxon>
        <taxon>Prunus</taxon>
    </lineage>
</organism>
<dbReference type="Proteomes" id="UP000250321">
    <property type="component" value="Unassembled WGS sequence"/>
</dbReference>
<reference evidence="1 2" key="1">
    <citation type="submission" date="2018-02" db="EMBL/GenBank/DDBJ databases">
        <title>Draft genome of wild Prunus yedoensis var. nudiflora.</title>
        <authorList>
            <person name="Baek S."/>
            <person name="Kim J.-H."/>
            <person name="Choi K."/>
            <person name="Kim G.-B."/>
            <person name="Cho A."/>
            <person name="Jang H."/>
            <person name="Shin C.-H."/>
            <person name="Yu H.-J."/>
            <person name="Mun J.-H."/>
        </authorList>
    </citation>
    <scope>NUCLEOTIDE SEQUENCE [LARGE SCALE GENOMIC DNA]</scope>
    <source>
        <strain evidence="2">cv. Jeju island</strain>
        <tissue evidence="1">Leaf</tissue>
    </source>
</reference>
<protein>
    <submittedName>
        <fullName evidence="1">Protein FAR1-RELATED SEQUENCE 5-like isoform X1</fullName>
    </submittedName>
</protein>
<evidence type="ECO:0000313" key="2">
    <source>
        <dbReference type="Proteomes" id="UP000250321"/>
    </source>
</evidence>
<dbReference type="EMBL" id="PJQY01000151">
    <property type="protein sequence ID" value="PQQ17441.1"/>
    <property type="molecule type" value="Genomic_DNA"/>
</dbReference>
<dbReference type="OrthoDB" id="1682940at2759"/>
<accession>A0A314ZKW0</accession>
<dbReference type="AlphaFoldDB" id="A0A314ZKW0"/>
<comment type="caution">
    <text evidence="1">The sequence shown here is derived from an EMBL/GenBank/DDBJ whole genome shotgun (WGS) entry which is preliminary data.</text>
</comment>
<keyword evidence="2" id="KW-1185">Reference proteome</keyword>
<sequence length="108" mass="12259">MLISCGHVHNTLVMENNDCTRLSSESLSGDEVDLQDKDKEITEDLKLGAEFSSHESAYIAYVKYGGTHGFNVRKQHRKTNKKVIEEMINGVKVHLILYQFQGLVVKHI</sequence>
<name>A0A314ZKW0_PRUYE</name>
<proteinExistence type="predicted"/>
<gene>
    <name evidence="1" type="ORF">Pyn_39468</name>
</gene>
<evidence type="ECO:0000313" key="1">
    <source>
        <dbReference type="EMBL" id="PQQ17441.1"/>
    </source>
</evidence>